<evidence type="ECO:0000313" key="9">
    <source>
        <dbReference type="Proteomes" id="UP000199051"/>
    </source>
</evidence>
<keyword evidence="9" id="KW-1185">Reference proteome</keyword>
<dbReference type="Pfam" id="PF01061">
    <property type="entry name" value="ABC2_membrane"/>
    <property type="match status" value="1"/>
</dbReference>
<comment type="similarity">
    <text evidence="6">Belongs to the ABC-2 integral membrane protein family.</text>
</comment>
<dbReference type="PANTHER" id="PTHR43229">
    <property type="entry name" value="NODULATION PROTEIN J"/>
    <property type="match status" value="1"/>
</dbReference>
<dbReference type="PIRSF" id="PIRSF006648">
    <property type="entry name" value="DrrB"/>
    <property type="match status" value="1"/>
</dbReference>
<dbReference type="InterPro" id="IPR051784">
    <property type="entry name" value="Nod_factor_ABC_transporter"/>
</dbReference>
<feature type="transmembrane region" description="Helical" evidence="6">
    <location>
        <begin position="105"/>
        <end position="130"/>
    </location>
</feature>
<comment type="subcellular location">
    <subcellularLocation>
        <location evidence="6">Cell membrane</location>
        <topology evidence="6">Multi-pass membrane protein</topology>
    </subcellularLocation>
    <subcellularLocation>
        <location evidence="1">Membrane</location>
        <topology evidence="1">Multi-pass membrane protein</topology>
    </subcellularLocation>
</comment>
<keyword evidence="4 6" id="KW-0472">Membrane</keyword>
<dbReference type="GO" id="GO:0043190">
    <property type="term" value="C:ATP-binding cassette (ABC) transporter complex"/>
    <property type="evidence" value="ECO:0007669"/>
    <property type="project" value="InterPro"/>
</dbReference>
<keyword evidence="2 6" id="KW-0812">Transmembrane</keyword>
<gene>
    <name evidence="8" type="ORF">SAMN04487818_101153</name>
</gene>
<evidence type="ECO:0000256" key="4">
    <source>
        <dbReference type="ARBA" id="ARBA00023136"/>
    </source>
</evidence>
<dbReference type="InterPro" id="IPR047817">
    <property type="entry name" value="ABC2_TM_bact-type"/>
</dbReference>
<evidence type="ECO:0000259" key="7">
    <source>
        <dbReference type="PROSITE" id="PS51012"/>
    </source>
</evidence>
<dbReference type="STRING" id="155974.SAMN04487818_101153"/>
<dbReference type="RefSeq" id="WP_092774431.1">
    <property type="nucleotide sequence ID" value="NZ_FOGI01000001.1"/>
</dbReference>
<name>A0A1H9KFL9_9PSEU</name>
<dbReference type="GO" id="GO:0140359">
    <property type="term" value="F:ABC-type transporter activity"/>
    <property type="evidence" value="ECO:0007669"/>
    <property type="project" value="InterPro"/>
</dbReference>
<evidence type="ECO:0000256" key="1">
    <source>
        <dbReference type="ARBA" id="ARBA00004141"/>
    </source>
</evidence>
<dbReference type="GO" id="GO:0046677">
    <property type="term" value="P:response to antibiotic"/>
    <property type="evidence" value="ECO:0007669"/>
    <property type="project" value="UniProtKB-KW"/>
</dbReference>
<feature type="transmembrane region" description="Helical" evidence="6">
    <location>
        <begin position="62"/>
        <end position="84"/>
    </location>
</feature>
<keyword evidence="6" id="KW-1003">Cell membrane</keyword>
<dbReference type="AlphaFoldDB" id="A0A1H9KFL9"/>
<feature type="transmembrane region" description="Helical" evidence="6">
    <location>
        <begin position="21"/>
        <end position="42"/>
    </location>
</feature>
<evidence type="ECO:0000256" key="5">
    <source>
        <dbReference type="ARBA" id="ARBA00023251"/>
    </source>
</evidence>
<sequence length="254" mass="27511">MKFLRDTWLVFTRQMLLVWRTPARLVIGFVQPIAYLVLFAPLLKTALAPTGAQTYADAYRVYVPGLLVVLVLLSGFFAGFGLLGELRSGVIERSRVTPVSRTALILGRAFSEVVTLMGQAVVITVVALPFGLTVHFGWLMLAYVMLALMALMACALSYAMAMLIPSPAALGPLINSVSQPLSLLSGVLLPLSLAPGWLVAIAEWNPIYWTTNGTRSLFTGNPGDVSVWAGMLIVIALAALTVTWATRMFARQVR</sequence>
<feature type="transmembrane region" description="Helical" evidence="6">
    <location>
        <begin position="225"/>
        <end position="245"/>
    </location>
</feature>
<keyword evidence="5" id="KW-0046">Antibiotic resistance</keyword>
<evidence type="ECO:0000256" key="3">
    <source>
        <dbReference type="ARBA" id="ARBA00022989"/>
    </source>
</evidence>
<dbReference type="PANTHER" id="PTHR43229:SF2">
    <property type="entry name" value="NODULATION PROTEIN J"/>
    <property type="match status" value="1"/>
</dbReference>
<feature type="domain" description="ABC transmembrane type-2" evidence="7">
    <location>
        <begin position="23"/>
        <end position="252"/>
    </location>
</feature>
<dbReference type="Proteomes" id="UP000199051">
    <property type="component" value="Unassembled WGS sequence"/>
</dbReference>
<feature type="transmembrane region" description="Helical" evidence="6">
    <location>
        <begin position="181"/>
        <end position="205"/>
    </location>
</feature>
<dbReference type="PROSITE" id="PS51012">
    <property type="entry name" value="ABC_TM2"/>
    <property type="match status" value="1"/>
</dbReference>
<keyword evidence="3 6" id="KW-1133">Transmembrane helix</keyword>
<evidence type="ECO:0000313" key="8">
    <source>
        <dbReference type="EMBL" id="SEQ97735.1"/>
    </source>
</evidence>
<dbReference type="EMBL" id="FOGI01000001">
    <property type="protein sequence ID" value="SEQ97735.1"/>
    <property type="molecule type" value="Genomic_DNA"/>
</dbReference>
<accession>A0A1H9KFL9</accession>
<reference evidence="9" key="1">
    <citation type="submission" date="2016-10" db="EMBL/GenBank/DDBJ databases">
        <authorList>
            <person name="Varghese N."/>
            <person name="Submissions S."/>
        </authorList>
    </citation>
    <scope>NUCLEOTIDE SEQUENCE [LARGE SCALE GENOMIC DNA]</scope>
    <source>
        <strain evidence="9">DSM 44260</strain>
    </source>
</reference>
<organism evidence="8 9">
    <name type="scientific">Actinokineospora terrae</name>
    <dbReference type="NCBI Taxonomy" id="155974"/>
    <lineage>
        <taxon>Bacteria</taxon>
        <taxon>Bacillati</taxon>
        <taxon>Actinomycetota</taxon>
        <taxon>Actinomycetes</taxon>
        <taxon>Pseudonocardiales</taxon>
        <taxon>Pseudonocardiaceae</taxon>
        <taxon>Actinokineospora</taxon>
    </lineage>
</organism>
<evidence type="ECO:0000256" key="6">
    <source>
        <dbReference type="RuleBase" id="RU361157"/>
    </source>
</evidence>
<feature type="transmembrane region" description="Helical" evidence="6">
    <location>
        <begin position="136"/>
        <end position="160"/>
    </location>
</feature>
<keyword evidence="6" id="KW-0813">Transport</keyword>
<dbReference type="InterPro" id="IPR000412">
    <property type="entry name" value="ABC_2_transport"/>
</dbReference>
<proteinExistence type="inferred from homology"/>
<evidence type="ECO:0000256" key="2">
    <source>
        <dbReference type="ARBA" id="ARBA00022692"/>
    </source>
</evidence>
<protein>
    <recommendedName>
        <fullName evidence="6">Transport permease protein</fullName>
    </recommendedName>
</protein>
<dbReference type="InterPro" id="IPR013525">
    <property type="entry name" value="ABC2_TM"/>
</dbReference>